<evidence type="ECO:0000313" key="2">
    <source>
        <dbReference type="EMBL" id="HET97726.1"/>
    </source>
</evidence>
<accession>A0A7C2TG38</accession>
<keyword evidence="1" id="KW-0732">Signal</keyword>
<evidence type="ECO:0000256" key="1">
    <source>
        <dbReference type="SAM" id="SignalP"/>
    </source>
</evidence>
<organism evidence="2">
    <name type="scientific">Desulfurivibrio alkaliphilus</name>
    <dbReference type="NCBI Taxonomy" id="427923"/>
    <lineage>
        <taxon>Bacteria</taxon>
        <taxon>Pseudomonadati</taxon>
        <taxon>Thermodesulfobacteriota</taxon>
        <taxon>Desulfobulbia</taxon>
        <taxon>Desulfobulbales</taxon>
        <taxon>Desulfobulbaceae</taxon>
        <taxon>Desulfurivibrio</taxon>
    </lineage>
</organism>
<name>A0A7C2TG38_9BACT</name>
<proteinExistence type="predicted"/>
<feature type="signal peptide" evidence="1">
    <location>
        <begin position="1"/>
        <end position="25"/>
    </location>
</feature>
<reference evidence="2" key="1">
    <citation type="journal article" date="2020" name="mSystems">
        <title>Genome- and Community-Level Interaction Insights into Carbon Utilization and Element Cycling Functions of Hydrothermarchaeota in Hydrothermal Sediment.</title>
        <authorList>
            <person name="Zhou Z."/>
            <person name="Liu Y."/>
            <person name="Xu W."/>
            <person name="Pan J."/>
            <person name="Luo Z.H."/>
            <person name="Li M."/>
        </authorList>
    </citation>
    <scope>NUCLEOTIDE SEQUENCE [LARGE SCALE GENOMIC DNA]</scope>
    <source>
        <strain evidence="2">SpSt-1224</strain>
    </source>
</reference>
<dbReference type="EMBL" id="DSDS01000074">
    <property type="protein sequence ID" value="HET97726.1"/>
    <property type="molecule type" value="Genomic_DNA"/>
</dbReference>
<comment type="caution">
    <text evidence="2">The sequence shown here is derived from an EMBL/GenBank/DDBJ whole genome shotgun (WGS) entry which is preliminary data.</text>
</comment>
<dbReference type="Proteomes" id="UP000885986">
    <property type="component" value="Unassembled WGS sequence"/>
</dbReference>
<gene>
    <name evidence="2" type="ORF">ENN98_03345</name>
</gene>
<dbReference type="AlphaFoldDB" id="A0A7C2TG38"/>
<feature type="chain" id="PRO_5027773354" evidence="1">
    <location>
        <begin position="26"/>
        <end position="428"/>
    </location>
</feature>
<protein>
    <submittedName>
        <fullName evidence="2">Uncharacterized protein</fullName>
    </submittedName>
</protein>
<sequence>MNQSVIRPATLLSLLLLLTPLPAAALEQVQDYLYNRHDTELHGFIEGRGGVRVNRKEDQKDISIGEARLQLDLSRWLGDGELRLKGDLLADGVEEKLDAELREFNYSFSPYQSVDLRLGRQVLTWGTGDLLFINDTFAKDWESFFIGRDDEYLKLASDAIRAGIFSGPVDIDLIYVPLVTHSRYIDGSRLSYWHGPEGRIAGRDLVMADHERNRMFRDSEYALRLSRNLDGTEYALYGYYGFWSTPEGLDPATMKLFYPRLAVYGASLRRALGGGISNLEVGYYDSRDDRNGDNPMVRNSELRLLIGHERELARDFTGGLQYYLERKLDYDNYRASQPAGAPLADENRHLLTLRLTKLLLQQNLQLSLFIYWSPSDQDAHLRPKAHYKINDRLAVEGGANIFTGRHDHTFWGQFEDNSNIFLGLRQSF</sequence>